<keyword evidence="4" id="KW-0732">Signal</keyword>
<protein>
    <submittedName>
        <fullName evidence="5">AGAP007007-PA-like protein</fullName>
    </submittedName>
</protein>
<feature type="compositionally biased region" description="Polar residues" evidence="3">
    <location>
        <begin position="108"/>
        <end position="122"/>
    </location>
</feature>
<dbReference type="EnsemblMetazoa" id="ASIC021201-RA">
    <property type="protein sequence ID" value="ASIC021201-PA"/>
    <property type="gene ID" value="ASIC021201"/>
</dbReference>
<dbReference type="EMBL" id="ATLV01026183">
    <property type="status" value="NOT_ANNOTATED_CDS"/>
    <property type="molecule type" value="Genomic_DNA"/>
</dbReference>
<feature type="compositionally biased region" description="Basic residues" evidence="3">
    <location>
        <begin position="555"/>
        <end position="564"/>
    </location>
</feature>
<evidence type="ECO:0000256" key="4">
    <source>
        <dbReference type="SAM" id="SignalP"/>
    </source>
</evidence>
<evidence type="ECO:0000256" key="2">
    <source>
        <dbReference type="ARBA" id="ARBA00023157"/>
    </source>
</evidence>
<keyword evidence="2" id="KW-1015">Disulfide bond</keyword>
<evidence type="ECO:0000313" key="6">
    <source>
        <dbReference type="EnsemblMetazoa" id="ASIC021201-PA"/>
    </source>
</evidence>
<feature type="signal peptide" evidence="4">
    <location>
        <begin position="1"/>
        <end position="21"/>
    </location>
</feature>
<dbReference type="InterPro" id="IPR051940">
    <property type="entry name" value="Chitin_bind-dev_reg"/>
</dbReference>
<dbReference type="GO" id="GO:0008061">
    <property type="term" value="F:chitin binding"/>
    <property type="evidence" value="ECO:0007669"/>
    <property type="project" value="UniProtKB-KW"/>
</dbReference>
<feature type="region of interest" description="Disordered" evidence="3">
    <location>
        <begin position="391"/>
        <end position="447"/>
    </location>
</feature>
<feature type="compositionally biased region" description="Polar residues" evidence="3">
    <location>
        <begin position="730"/>
        <end position="745"/>
    </location>
</feature>
<evidence type="ECO:0000256" key="3">
    <source>
        <dbReference type="SAM" id="MobiDB-lite"/>
    </source>
</evidence>
<dbReference type="VEuPathDB" id="VectorBase:ASIS003858"/>
<gene>
    <name evidence="5" type="ORF">ZHAS_00021201</name>
</gene>
<feature type="region of interest" description="Disordered" evidence="3">
    <location>
        <begin position="103"/>
        <end position="126"/>
    </location>
</feature>
<dbReference type="OMA" id="MAMRITL"/>
<feature type="region of interest" description="Disordered" evidence="3">
    <location>
        <begin position="463"/>
        <end position="745"/>
    </location>
</feature>
<evidence type="ECO:0000256" key="1">
    <source>
        <dbReference type="ARBA" id="ARBA00022669"/>
    </source>
</evidence>
<accession>A0A084WRS4</accession>
<dbReference type="AlphaFoldDB" id="A0A084WRS4"/>
<sequence>MAMRITLLAACCLLATVTVLGSPVDDSVRAALFRRMRLGGPKGQLTVASGSGLLLASTAGETFHNPHERHARDEPVAQLHHHHHHHHHLHRLHSFTAPISHTILPSEGTLSSPHATNPSQASRARPRRHFDANHISSHLANDNSIIVRSNIPHRSPPSSHHHHHDHHPHAHNHHTLRSHGTHRARNHDGVGVGGSRLNNSTDGQRQAVGRNNSLRRSAPGSSSTTAPGVDGGDDRRRLLLEAEISRLTVAQDGQLREHAQRNSFASFSDYFLAQLHKQNVAVAFAFDGGQLQEQQLDALAVSASEIPFYDDVDGIGDRRVIGSNPEGHTLTPVLNTTTTTTNITAHTTNTTTSTTTSLPAKVWGEGTESRFGPVLEFVLERIQSIFSVYKHEDQSRPGVPVADTLDSQSQERKASSVAAAPAPKESKELPEDGESASTAAPSPIKGGLNRLFARKKYSPLLRDSSKVATTEGSPAASSTVAQESSPSADSTTPSTSAGPSGSTRRTRPTRPGKLPRSTSPKPTVSVKPTKISSRFSKPTTEASESTVASVTQRTTRGRRTRPSKPSKTGTTTTTTTTEEPTTTTTTTTTTTSTTTTTTTTTTPPPPTTSTTTTTTTASSPAAVDGSSVASSAPVADPSPALPNVDVTPAKAASESLTSGSTTTTTSTAAPKQLTTATTTEEDDSEVPPRIVSNGQQPPQRDEPEPVVKASPVKPERVIPVVEKQDELNENESLLQSASYDTSSEQ</sequence>
<dbReference type="PANTHER" id="PTHR23301">
    <property type="entry name" value="CHITIN BINDING PERITROPHIN-A"/>
    <property type="match status" value="1"/>
</dbReference>
<dbReference type="PANTHER" id="PTHR23301:SF0">
    <property type="entry name" value="CHITIN-BINDING TYPE-2 DOMAIN-CONTAINING PROTEIN-RELATED"/>
    <property type="match status" value="1"/>
</dbReference>
<feature type="compositionally biased region" description="Basic residues" evidence="3">
    <location>
        <begin position="159"/>
        <end position="185"/>
    </location>
</feature>
<dbReference type="EMBL" id="KE525407">
    <property type="protein sequence ID" value="KFB52918.1"/>
    <property type="molecule type" value="Genomic_DNA"/>
</dbReference>
<evidence type="ECO:0000313" key="7">
    <source>
        <dbReference type="Proteomes" id="UP000030765"/>
    </source>
</evidence>
<feature type="compositionally biased region" description="Polar residues" evidence="3">
    <location>
        <begin position="196"/>
        <end position="226"/>
    </location>
</feature>
<keyword evidence="7" id="KW-1185">Reference proteome</keyword>
<feature type="compositionally biased region" description="Low complexity" evidence="3">
    <location>
        <begin position="608"/>
        <end position="638"/>
    </location>
</feature>
<feature type="compositionally biased region" description="Low complexity" evidence="3">
    <location>
        <begin position="484"/>
        <end position="503"/>
    </location>
</feature>
<dbReference type="Proteomes" id="UP000030765">
    <property type="component" value="Unassembled WGS sequence"/>
</dbReference>
<feature type="chain" id="PRO_5001785105" evidence="4">
    <location>
        <begin position="22"/>
        <end position="745"/>
    </location>
</feature>
<keyword evidence="1" id="KW-0147">Chitin-binding</keyword>
<name>A0A084WRS4_ANOSI</name>
<proteinExistence type="predicted"/>
<dbReference type="OrthoDB" id="7765419at2759"/>
<reference evidence="5 7" key="1">
    <citation type="journal article" date="2014" name="BMC Genomics">
        <title>Genome sequence of Anopheles sinensis provides insight into genetics basis of mosquito competence for malaria parasites.</title>
        <authorList>
            <person name="Zhou D."/>
            <person name="Zhang D."/>
            <person name="Ding G."/>
            <person name="Shi L."/>
            <person name="Hou Q."/>
            <person name="Ye Y."/>
            <person name="Xu Y."/>
            <person name="Zhou H."/>
            <person name="Xiong C."/>
            <person name="Li S."/>
            <person name="Yu J."/>
            <person name="Hong S."/>
            <person name="Yu X."/>
            <person name="Zou P."/>
            <person name="Chen C."/>
            <person name="Chang X."/>
            <person name="Wang W."/>
            <person name="Lv Y."/>
            <person name="Sun Y."/>
            <person name="Ma L."/>
            <person name="Shen B."/>
            <person name="Zhu C."/>
        </authorList>
    </citation>
    <scope>NUCLEOTIDE SEQUENCE [LARGE SCALE GENOMIC DNA]</scope>
</reference>
<evidence type="ECO:0000313" key="5">
    <source>
        <dbReference type="EMBL" id="KFB52918.1"/>
    </source>
</evidence>
<feature type="compositionally biased region" description="Low complexity" evidence="3">
    <location>
        <begin position="651"/>
        <end position="678"/>
    </location>
</feature>
<dbReference type="STRING" id="74873.A0A084WRS4"/>
<organism evidence="5">
    <name type="scientific">Anopheles sinensis</name>
    <name type="common">Mosquito</name>
    <dbReference type="NCBI Taxonomy" id="74873"/>
    <lineage>
        <taxon>Eukaryota</taxon>
        <taxon>Metazoa</taxon>
        <taxon>Ecdysozoa</taxon>
        <taxon>Arthropoda</taxon>
        <taxon>Hexapoda</taxon>
        <taxon>Insecta</taxon>
        <taxon>Pterygota</taxon>
        <taxon>Neoptera</taxon>
        <taxon>Endopterygota</taxon>
        <taxon>Diptera</taxon>
        <taxon>Nematocera</taxon>
        <taxon>Culicoidea</taxon>
        <taxon>Culicidae</taxon>
        <taxon>Anophelinae</taxon>
        <taxon>Anopheles</taxon>
    </lineage>
</organism>
<feature type="compositionally biased region" description="Polar residues" evidence="3">
    <location>
        <begin position="530"/>
        <end position="550"/>
    </location>
</feature>
<feature type="compositionally biased region" description="Low complexity" evidence="3">
    <location>
        <begin position="570"/>
        <end position="601"/>
    </location>
</feature>
<reference evidence="6" key="2">
    <citation type="submission" date="2020-05" db="UniProtKB">
        <authorList>
            <consortium name="EnsemblMetazoa"/>
        </authorList>
    </citation>
    <scope>IDENTIFICATION</scope>
</reference>
<dbReference type="VEuPathDB" id="VectorBase:ASIC021201"/>
<feature type="compositionally biased region" description="Polar residues" evidence="3">
    <location>
        <begin position="466"/>
        <end position="483"/>
    </location>
</feature>
<feature type="region of interest" description="Disordered" evidence="3">
    <location>
        <begin position="149"/>
        <end position="233"/>
    </location>
</feature>